<evidence type="ECO:0000313" key="2">
    <source>
        <dbReference type="Proteomes" id="UP000260790"/>
    </source>
</evidence>
<dbReference type="AlphaFoldDB" id="A0A8B2Z329"/>
<gene>
    <name evidence="1" type="ORF">DXD09_05750</name>
</gene>
<organism evidence="1 2">
    <name type="scientific">Ligilactobacillus ruminis</name>
    <dbReference type="NCBI Taxonomy" id="1623"/>
    <lineage>
        <taxon>Bacteria</taxon>
        <taxon>Bacillati</taxon>
        <taxon>Bacillota</taxon>
        <taxon>Bacilli</taxon>
        <taxon>Lactobacillales</taxon>
        <taxon>Lactobacillaceae</taxon>
        <taxon>Ligilactobacillus</taxon>
    </lineage>
</organism>
<reference evidence="1 2" key="1">
    <citation type="submission" date="2018-08" db="EMBL/GenBank/DDBJ databases">
        <title>A genome reference for cultivated species of the human gut microbiota.</title>
        <authorList>
            <person name="Zou Y."/>
            <person name="Xue W."/>
            <person name="Luo G."/>
        </authorList>
    </citation>
    <scope>NUCLEOTIDE SEQUENCE [LARGE SCALE GENOMIC DNA]</scope>
    <source>
        <strain evidence="1 2">TF10-9AT</strain>
    </source>
</reference>
<dbReference type="Proteomes" id="UP000260790">
    <property type="component" value="Unassembled WGS sequence"/>
</dbReference>
<proteinExistence type="predicted"/>
<name>A0A8B2Z329_9LACO</name>
<accession>A0A8B2Z329</accession>
<sequence length="59" mass="6964">MEHLSVKPGPKHLNFYGQTAFFALFVRNRYFSSRLFTDNMPIFSDLSVNDSDFAKFRVR</sequence>
<dbReference type="EMBL" id="QSQR01000005">
    <property type="protein sequence ID" value="RGK46502.1"/>
    <property type="molecule type" value="Genomic_DNA"/>
</dbReference>
<protein>
    <submittedName>
        <fullName evidence="1">Uncharacterized protein</fullName>
    </submittedName>
</protein>
<comment type="caution">
    <text evidence="1">The sequence shown here is derived from an EMBL/GenBank/DDBJ whole genome shotgun (WGS) entry which is preliminary data.</text>
</comment>
<evidence type="ECO:0000313" key="1">
    <source>
        <dbReference type="EMBL" id="RGK46502.1"/>
    </source>
</evidence>